<name>A0A0B6Z3J0_9EUPU</name>
<organism evidence="1">
    <name type="scientific">Arion vulgaris</name>
    <dbReference type="NCBI Taxonomy" id="1028688"/>
    <lineage>
        <taxon>Eukaryota</taxon>
        <taxon>Metazoa</taxon>
        <taxon>Spiralia</taxon>
        <taxon>Lophotrochozoa</taxon>
        <taxon>Mollusca</taxon>
        <taxon>Gastropoda</taxon>
        <taxon>Heterobranchia</taxon>
        <taxon>Euthyneura</taxon>
        <taxon>Panpulmonata</taxon>
        <taxon>Eupulmonata</taxon>
        <taxon>Stylommatophora</taxon>
        <taxon>Helicina</taxon>
        <taxon>Arionoidea</taxon>
        <taxon>Arionidae</taxon>
        <taxon>Arion</taxon>
    </lineage>
</organism>
<accession>A0A0B6Z3J0</accession>
<protein>
    <submittedName>
        <fullName evidence="1">Uncharacterized protein</fullName>
    </submittedName>
</protein>
<dbReference type="EMBL" id="HACG01015576">
    <property type="protein sequence ID" value="CEK62441.1"/>
    <property type="molecule type" value="Transcribed_RNA"/>
</dbReference>
<dbReference type="AlphaFoldDB" id="A0A0B6Z3J0"/>
<evidence type="ECO:0000313" key="1">
    <source>
        <dbReference type="EMBL" id="CEK62441.1"/>
    </source>
</evidence>
<proteinExistence type="predicted"/>
<gene>
    <name evidence="1" type="primary">ORF45179</name>
</gene>
<sequence>MPPRLNLVGHTRITWSWQKSIIGTCSCTTACKAKQICGNTTYCLAMSIWLI</sequence>
<reference evidence="1" key="1">
    <citation type="submission" date="2014-12" db="EMBL/GenBank/DDBJ databases">
        <title>Insight into the proteome of Arion vulgaris.</title>
        <authorList>
            <person name="Aradska J."/>
            <person name="Bulat T."/>
            <person name="Smidak R."/>
            <person name="Sarate P."/>
            <person name="Gangsoo J."/>
            <person name="Sialana F."/>
            <person name="Bilban M."/>
            <person name="Lubec G."/>
        </authorList>
    </citation>
    <scope>NUCLEOTIDE SEQUENCE</scope>
    <source>
        <tissue evidence="1">Skin</tissue>
    </source>
</reference>